<dbReference type="Proteomes" id="UP000245489">
    <property type="component" value="Unassembled WGS sequence"/>
</dbReference>
<dbReference type="SUPFAM" id="SSF53448">
    <property type="entry name" value="Nucleotide-diphospho-sugar transferases"/>
    <property type="match status" value="1"/>
</dbReference>
<evidence type="ECO:0000313" key="3">
    <source>
        <dbReference type="EMBL" id="PWK22637.1"/>
    </source>
</evidence>
<keyword evidence="3" id="KW-0808">Transferase</keyword>
<evidence type="ECO:0000313" key="4">
    <source>
        <dbReference type="Proteomes" id="UP000245489"/>
    </source>
</evidence>
<name>A0A316DW96_9BACT</name>
<comment type="caution">
    <text evidence="3">The sequence shown here is derived from an EMBL/GenBank/DDBJ whole genome shotgun (WGS) entry which is preliminary data.</text>
</comment>
<keyword evidence="1" id="KW-1133">Transmembrane helix</keyword>
<dbReference type="CDD" id="cd04179">
    <property type="entry name" value="DPM_DPG-synthase_like"/>
    <property type="match status" value="1"/>
</dbReference>
<sequence length="244" mass="27976">MTKQRAKILVIIPCYNEEASIQNLVNDIQSVKKQHDLPIDILVVNDCSKDNTLQVIKSLDCLYLDLPVNLGIGGGMQSGYKYAYRNGYQFAVQMDGDGQHPAIELPKLLQEAQTNKADVIIGSRFLEGKGFQSSFFRRLGITYFKWLNKFLIGQTIHDSTSGFRVFNRKTLELVNQYYPDEYPEPEAIVLFGMRKLIMKEVPVEMCERQGGVSSINSFRAIYYMFKVSLGIIFVYIRLKGKWKM</sequence>
<gene>
    <name evidence="3" type="ORF">LV89_03349</name>
</gene>
<feature type="transmembrane region" description="Helical" evidence="1">
    <location>
        <begin position="220"/>
        <end position="238"/>
    </location>
</feature>
<dbReference type="Pfam" id="PF00535">
    <property type="entry name" value="Glycos_transf_2"/>
    <property type="match status" value="1"/>
</dbReference>
<dbReference type="AlphaFoldDB" id="A0A316DW96"/>
<evidence type="ECO:0000259" key="2">
    <source>
        <dbReference type="Pfam" id="PF00535"/>
    </source>
</evidence>
<dbReference type="GO" id="GO:0016740">
    <property type="term" value="F:transferase activity"/>
    <property type="evidence" value="ECO:0007669"/>
    <property type="project" value="UniProtKB-KW"/>
</dbReference>
<proteinExistence type="predicted"/>
<dbReference type="RefSeq" id="WP_109744046.1">
    <property type="nucleotide sequence ID" value="NZ_QGGO01000019.1"/>
</dbReference>
<organism evidence="3 4">
    <name type="scientific">Arcicella aurantiaca</name>
    <dbReference type="NCBI Taxonomy" id="591202"/>
    <lineage>
        <taxon>Bacteria</taxon>
        <taxon>Pseudomonadati</taxon>
        <taxon>Bacteroidota</taxon>
        <taxon>Cytophagia</taxon>
        <taxon>Cytophagales</taxon>
        <taxon>Flectobacillaceae</taxon>
        <taxon>Arcicella</taxon>
    </lineage>
</organism>
<dbReference type="InterPro" id="IPR050256">
    <property type="entry name" value="Glycosyltransferase_2"/>
</dbReference>
<dbReference type="EMBL" id="QGGO01000019">
    <property type="protein sequence ID" value="PWK22637.1"/>
    <property type="molecule type" value="Genomic_DNA"/>
</dbReference>
<dbReference type="OrthoDB" id="9810303at2"/>
<protein>
    <submittedName>
        <fullName evidence="3">Glycosyltransferase involved in cell wall biosynthesis</fullName>
    </submittedName>
</protein>
<dbReference type="InterPro" id="IPR001173">
    <property type="entry name" value="Glyco_trans_2-like"/>
</dbReference>
<dbReference type="InterPro" id="IPR029044">
    <property type="entry name" value="Nucleotide-diphossugar_trans"/>
</dbReference>
<dbReference type="PANTHER" id="PTHR48090">
    <property type="entry name" value="UNDECAPRENYL-PHOSPHATE 4-DEOXY-4-FORMAMIDO-L-ARABINOSE TRANSFERASE-RELATED"/>
    <property type="match status" value="1"/>
</dbReference>
<reference evidence="3 4" key="1">
    <citation type="submission" date="2018-05" db="EMBL/GenBank/DDBJ databases">
        <title>Genomic Encyclopedia of Archaeal and Bacterial Type Strains, Phase II (KMG-II): from individual species to whole genera.</title>
        <authorList>
            <person name="Goeker M."/>
        </authorList>
    </citation>
    <scope>NUCLEOTIDE SEQUENCE [LARGE SCALE GENOMIC DNA]</scope>
    <source>
        <strain evidence="3 4">DSM 22214</strain>
    </source>
</reference>
<accession>A0A316DW96</accession>
<evidence type="ECO:0000256" key="1">
    <source>
        <dbReference type="SAM" id="Phobius"/>
    </source>
</evidence>
<keyword evidence="1" id="KW-0472">Membrane</keyword>
<feature type="domain" description="Glycosyltransferase 2-like" evidence="2">
    <location>
        <begin position="10"/>
        <end position="171"/>
    </location>
</feature>
<keyword evidence="4" id="KW-1185">Reference proteome</keyword>
<keyword evidence="1" id="KW-0812">Transmembrane</keyword>
<dbReference type="Gene3D" id="3.90.550.10">
    <property type="entry name" value="Spore Coat Polysaccharide Biosynthesis Protein SpsA, Chain A"/>
    <property type="match status" value="1"/>
</dbReference>